<reference evidence="2 3" key="1">
    <citation type="submission" date="2015-04" db="EMBL/GenBank/DDBJ databases">
        <authorList>
            <person name="Syromyatnikov M.Y."/>
            <person name="Popov V.N."/>
        </authorList>
    </citation>
    <scope>NUCLEOTIDE SEQUENCE [LARGE SCALE GENOMIC DNA]</scope>
    <source>
        <strain evidence="2">WF-38-12</strain>
    </source>
</reference>
<keyword evidence="1" id="KW-0812">Transmembrane</keyword>
<keyword evidence="1" id="KW-1133">Transmembrane helix</keyword>
<keyword evidence="3" id="KW-1185">Reference proteome</keyword>
<feature type="transmembrane region" description="Helical" evidence="1">
    <location>
        <begin position="30"/>
        <end position="48"/>
    </location>
</feature>
<keyword evidence="1" id="KW-0472">Membrane</keyword>
<sequence>MSGDGSSNRLPPFRRSRHGILGDSYQLLRVAQFITLVIIIGLSANFVAKMIEAKANPPSLVIAILSLVCLTALYLIILSILFWDQKVTYLWPLAIDSVILAGLLIIAVIAGKPLSYLKCNDIGGSGSASAFASTLASVLNSVTKTVMFSDFIATSKEICNEMKAIWGLVIASCIFFAFTVLTGIILFFFSRTAKKEDLKV</sequence>
<evidence type="ECO:0008006" key="4">
    <source>
        <dbReference type="Google" id="ProtNLM"/>
    </source>
</evidence>
<feature type="transmembrane region" description="Helical" evidence="1">
    <location>
        <begin position="89"/>
        <end position="110"/>
    </location>
</feature>
<gene>
    <name evidence="2" type="ORF">PISL3812_08614</name>
</gene>
<feature type="transmembrane region" description="Helical" evidence="1">
    <location>
        <begin position="164"/>
        <end position="189"/>
    </location>
</feature>
<evidence type="ECO:0000256" key="1">
    <source>
        <dbReference type="SAM" id="Phobius"/>
    </source>
</evidence>
<evidence type="ECO:0000313" key="2">
    <source>
        <dbReference type="EMBL" id="CRG91564.1"/>
    </source>
</evidence>
<dbReference type="Proteomes" id="UP000054383">
    <property type="component" value="Unassembled WGS sequence"/>
</dbReference>
<dbReference type="OMA" id="KISYTHW"/>
<dbReference type="EMBL" id="CVMT01000010">
    <property type="protein sequence ID" value="CRG91564.1"/>
    <property type="molecule type" value="Genomic_DNA"/>
</dbReference>
<dbReference type="AlphaFoldDB" id="A0A0U1M7F7"/>
<accession>A0A0U1M7F7</accession>
<feature type="transmembrane region" description="Helical" evidence="1">
    <location>
        <begin position="60"/>
        <end position="83"/>
    </location>
</feature>
<evidence type="ECO:0000313" key="3">
    <source>
        <dbReference type="Proteomes" id="UP000054383"/>
    </source>
</evidence>
<name>A0A0U1M7F7_TALIS</name>
<dbReference type="OrthoDB" id="5366688at2759"/>
<protein>
    <recommendedName>
        <fullName evidence="4">MARVEL domain-containing protein</fullName>
    </recommendedName>
</protein>
<organism evidence="2 3">
    <name type="scientific">Talaromyces islandicus</name>
    <name type="common">Penicillium islandicum</name>
    <dbReference type="NCBI Taxonomy" id="28573"/>
    <lineage>
        <taxon>Eukaryota</taxon>
        <taxon>Fungi</taxon>
        <taxon>Dikarya</taxon>
        <taxon>Ascomycota</taxon>
        <taxon>Pezizomycotina</taxon>
        <taxon>Eurotiomycetes</taxon>
        <taxon>Eurotiomycetidae</taxon>
        <taxon>Eurotiales</taxon>
        <taxon>Trichocomaceae</taxon>
        <taxon>Talaromyces</taxon>
        <taxon>Talaromyces sect. Islandici</taxon>
    </lineage>
</organism>
<proteinExistence type="predicted"/>